<dbReference type="Gene3D" id="6.10.140.2160">
    <property type="match status" value="1"/>
</dbReference>
<accession>A0A417Z842</accession>
<organism evidence="3 4">
    <name type="scientific">Bombilactobacillus bombi</name>
    <dbReference type="NCBI Taxonomy" id="1303590"/>
    <lineage>
        <taxon>Bacteria</taxon>
        <taxon>Bacillati</taxon>
        <taxon>Bacillota</taxon>
        <taxon>Bacilli</taxon>
        <taxon>Lactobacillales</taxon>
        <taxon>Lactobacillaceae</taxon>
        <taxon>Bombilactobacillus</taxon>
    </lineage>
</organism>
<dbReference type="AlphaFoldDB" id="A0A417Z842"/>
<keyword evidence="1" id="KW-1188">Viral release from host cell</keyword>
<dbReference type="Gene3D" id="1.10.10.1400">
    <property type="entry name" value="Terminase, small subunit, N-terminal DNA-binding domain, HTH motif"/>
    <property type="match status" value="1"/>
</dbReference>
<dbReference type="EMBL" id="QOCS01000009">
    <property type="protein sequence ID" value="RHW46805.1"/>
    <property type="molecule type" value="Genomic_DNA"/>
</dbReference>
<dbReference type="Proteomes" id="UP000284822">
    <property type="component" value="Unassembled WGS sequence"/>
</dbReference>
<reference evidence="3 4" key="1">
    <citation type="submission" date="2018-07" db="EMBL/GenBank/DDBJ databases">
        <title>Genome sequences of six Lactobacillus spp. isolated from bumble bee guts.</title>
        <authorList>
            <person name="Motta E.V.S."/>
            <person name="Moran N.A."/>
        </authorList>
    </citation>
    <scope>NUCLEOTIDE SEQUENCE [LARGE SCALE GENOMIC DNA]</scope>
    <source>
        <strain evidence="3 4">LV-8.1</strain>
    </source>
</reference>
<proteinExistence type="predicted"/>
<dbReference type="PANTHER" id="PTHR41328">
    <property type="entry name" value="TERMINASE SMALL SUBUNIT-RELATED"/>
    <property type="match status" value="1"/>
</dbReference>
<dbReference type="InterPro" id="IPR005335">
    <property type="entry name" value="Terminase_ssu"/>
</dbReference>
<protein>
    <submittedName>
        <fullName evidence="3">Terminase small subunit</fullName>
    </submittedName>
</protein>
<comment type="caution">
    <text evidence="3">The sequence shown here is derived from an EMBL/GenBank/DDBJ whole genome shotgun (WGS) entry which is preliminary data.</text>
</comment>
<dbReference type="InterPro" id="IPR052404">
    <property type="entry name" value="SPP1-like_terminase"/>
</dbReference>
<dbReference type="PANTHER" id="PTHR41328:SF2">
    <property type="entry name" value="TERMINASE SMALL SUBUNIT"/>
    <property type="match status" value="1"/>
</dbReference>
<dbReference type="RefSeq" id="WP_118910619.1">
    <property type="nucleotide sequence ID" value="NZ_QOCS01000009.1"/>
</dbReference>
<evidence type="ECO:0000313" key="4">
    <source>
        <dbReference type="Proteomes" id="UP000284822"/>
    </source>
</evidence>
<dbReference type="Pfam" id="PF03592">
    <property type="entry name" value="Terminase_2"/>
    <property type="match status" value="1"/>
</dbReference>
<evidence type="ECO:0000256" key="1">
    <source>
        <dbReference type="ARBA" id="ARBA00022612"/>
    </source>
</evidence>
<gene>
    <name evidence="3" type="ORF">DS832_04775</name>
</gene>
<dbReference type="GO" id="GO:0051276">
    <property type="term" value="P:chromosome organization"/>
    <property type="evidence" value="ECO:0007669"/>
    <property type="project" value="InterPro"/>
</dbReference>
<name>A0A417Z842_9LACO</name>
<evidence type="ECO:0000313" key="3">
    <source>
        <dbReference type="EMBL" id="RHW46805.1"/>
    </source>
</evidence>
<evidence type="ECO:0000256" key="2">
    <source>
        <dbReference type="ARBA" id="ARBA00023219"/>
    </source>
</evidence>
<dbReference type="InterPro" id="IPR038713">
    <property type="entry name" value="Terminase_Gp1_N_sf"/>
</dbReference>
<sequence>MKKLTVKQQKFADEYIKLGNATKAAIEAGYSKKYTHTNAHKLLQNTAIKEYIDKQLEEIHNSKIADAQEIQEFLTATMRGKTKETVVTQKGDIYEVPVNPKDQLKASELLGKTKAMFTDKKQIDGDLNINVDMGDYDDNN</sequence>
<keyword evidence="2" id="KW-0231">Viral genome packaging</keyword>